<dbReference type="GO" id="GO:0002161">
    <property type="term" value="F:aminoacyl-tRNA deacylase activity"/>
    <property type="evidence" value="ECO:0007669"/>
    <property type="project" value="InterPro"/>
</dbReference>
<dbReference type="PANTHER" id="PTHR42753:SF2">
    <property type="entry name" value="PROLINE--TRNA LIGASE"/>
    <property type="match status" value="1"/>
</dbReference>
<comment type="subcellular location">
    <subcellularLocation>
        <location evidence="1 10">Cytoplasm</location>
    </subcellularLocation>
</comment>
<dbReference type="InterPro" id="IPR045864">
    <property type="entry name" value="aa-tRNA-synth_II/BPL/LPL"/>
</dbReference>
<dbReference type="CDD" id="cd00779">
    <property type="entry name" value="ProRS_core_prok"/>
    <property type="match status" value="1"/>
</dbReference>
<dbReference type="KEGG" id="bhb:M9394_03065"/>
<dbReference type="Pfam" id="PF00587">
    <property type="entry name" value="tRNA-synt_2b"/>
    <property type="match status" value="1"/>
</dbReference>
<dbReference type="Proteomes" id="UP001056323">
    <property type="component" value="Chromosome"/>
</dbReference>
<dbReference type="NCBIfam" id="TIGR00409">
    <property type="entry name" value="proS_fam_II"/>
    <property type="match status" value="1"/>
</dbReference>
<gene>
    <name evidence="10" type="primary">proS</name>
    <name evidence="12" type="ORF">M9394_03065</name>
</gene>
<dbReference type="InterPro" id="IPR036754">
    <property type="entry name" value="YbaK/aa-tRNA-synt-asso_dom_sf"/>
</dbReference>
<dbReference type="Pfam" id="PF03129">
    <property type="entry name" value="HGTP_anticodon"/>
    <property type="match status" value="1"/>
</dbReference>
<comment type="similarity">
    <text evidence="10">Belongs to the class-II aminoacyl-tRNA synthetase family. ProS type 1 subfamily.</text>
</comment>
<dbReference type="EMBL" id="CP097751">
    <property type="protein sequence ID" value="URJ27505.1"/>
    <property type="molecule type" value="Genomic_DNA"/>
</dbReference>
<dbReference type="RefSeq" id="WP_250249966.1">
    <property type="nucleotide sequence ID" value="NZ_CP097751.1"/>
</dbReference>
<dbReference type="GO" id="GO:0006433">
    <property type="term" value="P:prolyl-tRNA aminoacylation"/>
    <property type="evidence" value="ECO:0007669"/>
    <property type="project" value="UniProtKB-UniRule"/>
</dbReference>
<dbReference type="PANTHER" id="PTHR42753">
    <property type="entry name" value="MITOCHONDRIAL RIBOSOME PROTEIN L39/PROLYL-TRNA LIGASE FAMILY MEMBER"/>
    <property type="match status" value="1"/>
</dbReference>
<dbReference type="GO" id="GO:0004827">
    <property type="term" value="F:proline-tRNA ligase activity"/>
    <property type="evidence" value="ECO:0007669"/>
    <property type="project" value="UniProtKB-UniRule"/>
</dbReference>
<keyword evidence="7 10" id="KW-0648">Protein biosynthesis</keyword>
<dbReference type="HAMAP" id="MF_01569">
    <property type="entry name" value="Pro_tRNA_synth_type1"/>
    <property type="match status" value="1"/>
</dbReference>
<dbReference type="InterPro" id="IPR004500">
    <property type="entry name" value="Pro-tRNA-synth_IIa_bac-type"/>
</dbReference>
<dbReference type="SUPFAM" id="SSF52954">
    <property type="entry name" value="Class II aaRS ABD-related"/>
    <property type="match status" value="1"/>
</dbReference>
<reference evidence="12" key="1">
    <citation type="submission" date="2022-05" db="EMBL/GenBank/DDBJ databases">
        <title>Impact of host demography and evolutionary history on endosymbiont molecular evolution: a test in carpenter ants (Genus Camponotus) and their Blochmannia endosymbionts.</title>
        <authorList>
            <person name="Manthey J.D."/>
            <person name="Giron J.C."/>
            <person name="Hruska J.P."/>
        </authorList>
    </citation>
    <scope>NUCLEOTIDE SEQUENCE</scope>
    <source>
        <strain evidence="12">C-049</strain>
    </source>
</reference>
<comment type="catalytic activity">
    <reaction evidence="9 10">
        <text>tRNA(Pro) + L-proline + ATP = L-prolyl-tRNA(Pro) + AMP + diphosphate</text>
        <dbReference type="Rhea" id="RHEA:14305"/>
        <dbReference type="Rhea" id="RHEA-COMP:9700"/>
        <dbReference type="Rhea" id="RHEA-COMP:9702"/>
        <dbReference type="ChEBI" id="CHEBI:30616"/>
        <dbReference type="ChEBI" id="CHEBI:33019"/>
        <dbReference type="ChEBI" id="CHEBI:60039"/>
        <dbReference type="ChEBI" id="CHEBI:78442"/>
        <dbReference type="ChEBI" id="CHEBI:78532"/>
        <dbReference type="ChEBI" id="CHEBI:456215"/>
        <dbReference type="EC" id="6.1.1.15"/>
    </reaction>
</comment>
<dbReference type="InterPro" id="IPR023717">
    <property type="entry name" value="Pro-tRNA-Synthase_IIa_type1"/>
</dbReference>
<dbReference type="InterPro" id="IPR002316">
    <property type="entry name" value="Pro-tRNA-ligase_IIa"/>
</dbReference>
<evidence type="ECO:0000256" key="9">
    <source>
        <dbReference type="ARBA" id="ARBA00047671"/>
    </source>
</evidence>
<evidence type="ECO:0000256" key="5">
    <source>
        <dbReference type="ARBA" id="ARBA00022741"/>
    </source>
</evidence>
<dbReference type="InterPro" id="IPR004154">
    <property type="entry name" value="Anticodon-bd"/>
</dbReference>
<dbReference type="PRINTS" id="PR01046">
    <property type="entry name" value="TRNASYNTHPRO"/>
</dbReference>
<keyword evidence="3 10" id="KW-0963">Cytoplasm</keyword>
<dbReference type="InterPro" id="IPR050062">
    <property type="entry name" value="Pro-tRNA_synthetase"/>
</dbReference>
<dbReference type="InterPro" id="IPR033730">
    <property type="entry name" value="ProRS_core_prok"/>
</dbReference>
<dbReference type="InterPro" id="IPR036621">
    <property type="entry name" value="Anticodon-bd_dom_sf"/>
</dbReference>
<comment type="domain">
    <text evidence="10">Consists of three domains: the N-terminal catalytic domain, the editing domain and the C-terminal anticodon-binding domain.</text>
</comment>
<evidence type="ECO:0000256" key="6">
    <source>
        <dbReference type="ARBA" id="ARBA00022840"/>
    </source>
</evidence>
<evidence type="ECO:0000313" key="12">
    <source>
        <dbReference type="EMBL" id="URJ27505.1"/>
    </source>
</evidence>
<dbReference type="Gene3D" id="3.30.930.10">
    <property type="entry name" value="Bira Bifunctional Protein, Domain 2"/>
    <property type="match status" value="2"/>
</dbReference>
<dbReference type="SUPFAM" id="SSF55826">
    <property type="entry name" value="YbaK/ProRS associated domain"/>
    <property type="match status" value="1"/>
</dbReference>
<evidence type="ECO:0000256" key="1">
    <source>
        <dbReference type="ARBA" id="ARBA00004496"/>
    </source>
</evidence>
<dbReference type="InterPro" id="IPR002314">
    <property type="entry name" value="aa-tRNA-synt_IIb"/>
</dbReference>
<dbReference type="Gene3D" id="3.40.50.800">
    <property type="entry name" value="Anticodon-binding domain"/>
    <property type="match status" value="1"/>
</dbReference>
<feature type="domain" description="Aminoacyl-transfer RNA synthetases class-II family profile" evidence="11">
    <location>
        <begin position="33"/>
        <end position="475"/>
    </location>
</feature>
<name>A0AAE9L6K6_9ENTR</name>
<evidence type="ECO:0000256" key="3">
    <source>
        <dbReference type="ARBA" id="ARBA00022490"/>
    </source>
</evidence>
<dbReference type="NCBIfam" id="NF006625">
    <property type="entry name" value="PRK09194.1"/>
    <property type="match status" value="1"/>
</dbReference>
<comment type="function">
    <text evidence="10">Catalyzes the attachment of proline to tRNA(Pro) in a two-step reaction: proline is first activated by ATP to form Pro-AMP and then transferred to the acceptor end of tRNA(Pro). As ProRS can inadvertently accommodate and process non-cognate amino acids such as alanine and cysteine, to avoid such errors it has two additional distinct editing activities against alanine. One activity is designated as 'pretransfer' editing and involves the tRNA(Pro)-independent hydrolysis of activated Ala-AMP. The other activity is designated 'posttransfer' editing and involves deacylation of mischarged Ala-tRNA(Pro). The misacylated Cys-tRNA(Pro) is not edited by ProRS.</text>
</comment>
<evidence type="ECO:0000313" key="13">
    <source>
        <dbReference type="Proteomes" id="UP001056323"/>
    </source>
</evidence>
<evidence type="ECO:0000259" key="11">
    <source>
        <dbReference type="PROSITE" id="PS50862"/>
    </source>
</evidence>
<keyword evidence="4 10" id="KW-0436">Ligase</keyword>
<dbReference type="SUPFAM" id="SSF55681">
    <property type="entry name" value="Class II aaRS and biotin synthetases"/>
    <property type="match status" value="1"/>
</dbReference>
<dbReference type="InterPro" id="IPR007214">
    <property type="entry name" value="YbaK/aa-tRNA-synth-assoc-dom"/>
</dbReference>
<dbReference type="CDD" id="cd00861">
    <property type="entry name" value="ProRS_anticodon_short"/>
    <property type="match status" value="1"/>
</dbReference>
<accession>A0AAE9L6K6</accession>
<evidence type="ECO:0000256" key="10">
    <source>
        <dbReference type="HAMAP-Rule" id="MF_01569"/>
    </source>
</evidence>
<keyword evidence="5 10" id="KW-0547">Nucleotide-binding</keyword>
<evidence type="ECO:0000256" key="4">
    <source>
        <dbReference type="ARBA" id="ARBA00022598"/>
    </source>
</evidence>
<evidence type="ECO:0000256" key="7">
    <source>
        <dbReference type="ARBA" id="ARBA00022917"/>
    </source>
</evidence>
<keyword evidence="8 10" id="KW-0030">Aminoacyl-tRNA synthetase</keyword>
<dbReference type="Gene3D" id="3.90.960.10">
    <property type="entry name" value="YbaK/aminoacyl-tRNA synthetase-associated domain"/>
    <property type="match status" value="1"/>
</dbReference>
<dbReference type="Pfam" id="PF04073">
    <property type="entry name" value="tRNA_edit"/>
    <property type="match status" value="1"/>
</dbReference>
<protein>
    <recommendedName>
        <fullName evidence="10">Proline--tRNA ligase</fullName>
        <ecNumber evidence="10">6.1.1.15</ecNumber>
    </recommendedName>
    <alternativeName>
        <fullName evidence="10">Prolyl-tRNA synthetase</fullName>
        <shortName evidence="10">ProRS</shortName>
    </alternativeName>
</protein>
<dbReference type="PROSITE" id="PS50862">
    <property type="entry name" value="AA_TRNA_LIGASE_II"/>
    <property type="match status" value="1"/>
</dbReference>
<dbReference type="InterPro" id="IPR044140">
    <property type="entry name" value="ProRS_anticodon_short"/>
</dbReference>
<dbReference type="GO" id="GO:0005524">
    <property type="term" value="F:ATP binding"/>
    <property type="evidence" value="ECO:0007669"/>
    <property type="project" value="UniProtKB-UniRule"/>
</dbReference>
<organism evidence="12 13">
    <name type="scientific">Candidatus Blochmanniella camponoti</name>
    <dbReference type="NCBI Taxonomy" id="108080"/>
    <lineage>
        <taxon>Bacteria</taxon>
        <taxon>Pseudomonadati</taxon>
        <taxon>Pseudomonadota</taxon>
        <taxon>Gammaproteobacteria</taxon>
        <taxon>Enterobacterales</taxon>
        <taxon>Enterobacteriaceae</taxon>
        <taxon>ant endosymbionts</taxon>
        <taxon>Candidatus Blochmanniella</taxon>
    </lineage>
</organism>
<dbReference type="CDD" id="cd04334">
    <property type="entry name" value="ProRS-INS"/>
    <property type="match status" value="1"/>
</dbReference>
<dbReference type="GO" id="GO:0005829">
    <property type="term" value="C:cytosol"/>
    <property type="evidence" value="ECO:0007669"/>
    <property type="project" value="TreeGrafter"/>
</dbReference>
<evidence type="ECO:0000256" key="2">
    <source>
        <dbReference type="ARBA" id="ARBA00011738"/>
    </source>
</evidence>
<sequence length="581" mass="66694">MRTSQYLLATLKEVPKNCKAISHQLMLRAGLIRQVSSGLYTWLPTGLRVLRKIENIIREEMSKIGAIEIAMPIVQPARLWKKSGRWTGYGTELLRFKNRNNQEFVLGPTHEEMVSEIICKETMLYKQFPLIVYQIHTKYRDEARPRSGVIRAREFIMKDGYSFHINQKSLQNTYNDMYQTYHTIFNRIGLNFCVVQAEPGRIGGILSHEFQAYSENGEDSIAVPMIPENNLIDCQLLNDVIPIKIQPKTAVETMQLIAAPHISSVEELINQFNLSIHQVVKTIIVRAKNKHINNDYSLLGLVIRADHQISLKKIAMIPQIHTPLSCIEPEEIQIITGAQPNLLGPINLSIPLIVDYTVAKMNDFVAGSNMSGKYFFGVNWNRDMLFSKVADLHEVLHHNSYTNKKNILSIHNCIEIGHIFQLGQKYLNLNTNYSQKNNERKHNFSMEMGCYGIGITRIIAVIIEQNYDKNGILWPDVIAPFKLAIIPIDMYRSVNVRSIAEKIYTQLLSAIGIDILIDDRKEYPGTMFSDIDLIGIPHILIISDRSLANQEVEYKYRKKNEIKKIKLEMLIRYLIEKIVSS</sequence>
<dbReference type="AlphaFoldDB" id="A0AAE9L6K6"/>
<dbReference type="InterPro" id="IPR006195">
    <property type="entry name" value="aa-tRNA-synth_II"/>
</dbReference>
<comment type="subunit">
    <text evidence="2 10">Homodimer.</text>
</comment>
<dbReference type="EC" id="6.1.1.15" evidence="10"/>
<evidence type="ECO:0000256" key="8">
    <source>
        <dbReference type="ARBA" id="ARBA00023146"/>
    </source>
</evidence>
<keyword evidence="6 10" id="KW-0067">ATP-binding</keyword>
<proteinExistence type="inferred from homology"/>